<organism evidence="2 3">
    <name type="scientific">Vibrio vulnificus</name>
    <dbReference type="NCBI Taxonomy" id="672"/>
    <lineage>
        <taxon>Bacteria</taxon>
        <taxon>Pseudomonadati</taxon>
        <taxon>Pseudomonadota</taxon>
        <taxon>Gammaproteobacteria</taxon>
        <taxon>Vibrionales</taxon>
        <taxon>Vibrionaceae</taxon>
        <taxon>Vibrio</taxon>
    </lineage>
</organism>
<dbReference type="Pfam" id="PF18642">
    <property type="entry name" value="IMPa_helical"/>
    <property type="match status" value="1"/>
</dbReference>
<sequence>MSSLVVVLKSLITLRKTKRTSEKMNKIFYSSLLALAVTACGGGSGGGGSTAQVKTDVERAIESGNALLVSDPNEFIQASQRYVAQTQQRSDALWQQLAANTSSLHWDPTHDAAILQSTYGFNQAVLQTNKAMSDGYKDQVLTLGIAGTSSSGQRYAFLGSNPFRTAQRFPTSVNSGMEIWLDNLLVWLNGGSLKQGANAVIAQMDQSHYFPDEQATRSWLTNRYGAQLRYNDANQCDGEKLLACVATKPDLLILSQHTNSGDSVANVKSAVEKAQADGIPILYLHWDGGMTELGNALFDLFHVRYVGDNYWRKLGISQWNALSLNGIIPQDIVIQQALLNRFLTDSFTVDLTQCDDKSCPESAKMDSEFYPAANSIRNHLLSLDRSQVDLFKTADYQYEKLMVLLADRYRQDVVFPMDKSTTASLEFLKSYFADYVQYHSRSLNPKQPNMGNFSRGEFGTEIARISKTVQLESKRNFRSAGVYALPGETFQITRRDSSAVKVSIAINSLRSGATHEFSTNGYSRPKHLTSTTYEIKSGETIRLTSAYGGPIQVHFDTNDLPVELRFTNVAQHPVWRSAEDNEPFAAQLNQDQFDWAELITPGFEVHSKRDKMLQSISATEWAGSAAAMAQATERYMHNFPHALAGFKGPGITVFEQVQTYGESKGWQVETIDMVKHMNADQATCGYGCSGNPYDAYWAFSPVGHGDLHELGHGLEKGRFRFAGWEGHSTTNYYSYYSKSQYFIDTGKESQCQSLDFKGQYELLQQSRQQADPNAFMAAQNQTGWSWGARVYIQMMMATQQQGILNDGWHLLGRLHLIEREFNRLKGSAELWDARKESIGFSQYSLDEANAISNNDWLLVALSYITERDMRVYLDMWGFTFSDKAKQQVITQNHPAMPLNYFVSSNTGYCTTDFAKQFVPVDGVTAWPSN</sequence>
<dbReference type="SMART" id="SM01276">
    <property type="entry name" value="M60-like"/>
    <property type="match status" value="1"/>
</dbReference>
<dbReference type="EMBL" id="PDGH01000146">
    <property type="protein sequence ID" value="POB41974.1"/>
    <property type="molecule type" value="Genomic_DNA"/>
</dbReference>
<protein>
    <recommendedName>
        <fullName evidence="1">Peptidase M60 domain-containing protein</fullName>
    </recommendedName>
</protein>
<dbReference type="PROSITE" id="PS51723">
    <property type="entry name" value="PEPTIDASE_M60"/>
    <property type="match status" value="1"/>
</dbReference>
<dbReference type="InterPro" id="IPR031161">
    <property type="entry name" value="Peptidase_M60_dom"/>
</dbReference>
<dbReference type="InterPro" id="IPR042279">
    <property type="entry name" value="Pep_M60_3"/>
</dbReference>
<comment type="caution">
    <text evidence="2">The sequence shown here is derived from an EMBL/GenBank/DDBJ whole genome shotgun (WGS) entry which is preliminary data.</text>
</comment>
<gene>
    <name evidence="2" type="ORF">CRN52_23605</name>
</gene>
<evidence type="ECO:0000259" key="1">
    <source>
        <dbReference type="PROSITE" id="PS51723"/>
    </source>
</evidence>
<dbReference type="InterPro" id="IPR041549">
    <property type="entry name" value="IMPa_helical"/>
</dbReference>
<proteinExistence type="predicted"/>
<evidence type="ECO:0000313" key="3">
    <source>
        <dbReference type="Proteomes" id="UP000237466"/>
    </source>
</evidence>
<accession>A0A2S3QVU0</accession>
<feature type="domain" description="Peptidase M60" evidence="1">
    <location>
        <begin position="475"/>
        <end position="803"/>
    </location>
</feature>
<dbReference type="NCBIfam" id="NF038322">
    <property type="entry name" value="ImpA_fam_HExGH"/>
    <property type="match status" value="1"/>
</dbReference>
<reference evidence="2 3" key="1">
    <citation type="journal article" date="2018" name="Front. Microbiol.">
        <title>Phylogeny of Vibrio vulnificus from the Analysis of the Core-Genome: Implications for Intra-Species Taxonomy.</title>
        <authorList>
            <person name="Roig F.J."/>
            <person name="Gonzalez-Candelas F."/>
            <person name="Sanjuan E."/>
            <person name="Fouz B."/>
            <person name="Feil E.J."/>
            <person name="Llorens C."/>
            <person name="Baker-Austin C."/>
            <person name="Oliver J.D."/>
            <person name="Danin-Poleg Y."/>
            <person name="Gibas C.J."/>
            <person name="Kashi Y."/>
            <person name="Gulig P.A."/>
            <person name="Morrison S.S."/>
            <person name="Amaro C."/>
        </authorList>
    </citation>
    <scope>NUCLEOTIDE SEQUENCE [LARGE SCALE GENOMIC DNA]</scope>
    <source>
        <strain evidence="2 3">CECT4608</strain>
    </source>
</reference>
<dbReference type="AlphaFoldDB" id="A0A2S3QVU0"/>
<dbReference type="Proteomes" id="UP000237466">
    <property type="component" value="Unassembled WGS sequence"/>
</dbReference>
<name>A0A2S3QVU0_VIBVL</name>
<dbReference type="Gene3D" id="1.10.390.30">
    <property type="entry name" value="Peptidase M60, enhancin-like domain 3"/>
    <property type="match status" value="1"/>
</dbReference>
<evidence type="ECO:0000313" key="2">
    <source>
        <dbReference type="EMBL" id="POB41974.1"/>
    </source>
</evidence>